<keyword evidence="1" id="KW-0418">Kinase</keyword>
<dbReference type="InterPro" id="IPR027417">
    <property type="entry name" value="P-loop_NTPase"/>
</dbReference>
<gene>
    <name evidence="1" type="ORF">Aco03nite_007720</name>
</gene>
<protein>
    <submittedName>
        <fullName evidence="1">Adenylate kinase</fullName>
    </submittedName>
</protein>
<proteinExistence type="predicted"/>
<dbReference type="Gene3D" id="3.40.50.300">
    <property type="entry name" value="P-loop containing nucleotide triphosphate hydrolases"/>
    <property type="match status" value="1"/>
</dbReference>
<evidence type="ECO:0000313" key="1">
    <source>
        <dbReference type="EMBL" id="GID52368.1"/>
    </source>
</evidence>
<comment type="caution">
    <text evidence="1">The sequence shown here is derived from an EMBL/GenBank/DDBJ whole genome shotgun (WGS) entry which is preliminary data.</text>
</comment>
<keyword evidence="2" id="KW-1185">Reference proteome</keyword>
<dbReference type="InterPro" id="IPR052922">
    <property type="entry name" value="Cytidylate_Kinase-2"/>
</dbReference>
<dbReference type="PANTHER" id="PTHR37816:SF1">
    <property type="entry name" value="TOXIN"/>
    <property type="match status" value="1"/>
</dbReference>
<accession>A0ABQ3X1T8</accession>
<keyword evidence="1" id="KW-0808">Transferase</keyword>
<reference evidence="1 2" key="1">
    <citation type="submission" date="2021-01" db="EMBL/GenBank/DDBJ databases">
        <title>Whole genome shotgun sequence of Actinoplanes couchii NBRC 106145.</title>
        <authorList>
            <person name="Komaki H."/>
            <person name="Tamura T."/>
        </authorList>
    </citation>
    <scope>NUCLEOTIDE SEQUENCE [LARGE SCALE GENOMIC DNA]</scope>
    <source>
        <strain evidence="1 2">NBRC 106145</strain>
    </source>
</reference>
<organism evidence="1 2">
    <name type="scientific">Actinoplanes couchii</name>
    <dbReference type="NCBI Taxonomy" id="403638"/>
    <lineage>
        <taxon>Bacteria</taxon>
        <taxon>Bacillati</taxon>
        <taxon>Actinomycetota</taxon>
        <taxon>Actinomycetes</taxon>
        <taxon>Micromonosporales</taxon>
        <taxon>Micromonosporaceae</taxon>
        <taxon>Actinoplanes</taxon>
    </lineage>
</organism>
<evidence type="ECO:0000313" key="2">
    <source>
        <dbReference type="Proteomes" id="UP000612282"/>
    </source>
</evidence>
<dbReference type="RefSeq" id="WP_203793212.1">
    <property type="nucleotide sequence ID" value="NZ_BAAAQE010000054.1"/>
</dbReference>
<sequence length="191" mass="21650">MPLLEWDDELVVRPRRVLVAGVSGAGKTTLATAVGRSWGLPRIELDALHHGAGWQPRAEFAGEVATFAGRAEWVTEWQYTSKLGDMLHSRADCVLWLDHPRSLVMRQVLRRTVRRRVLREQLWNGNVEPPLWTILTDPEHVVRWSWRTHGGPGERVRALLDERGADVTVVRLRGRRQVVGWAGRNLPNGPG</sequence>
<name>A0ABQ3X1T8_9ACTN</name>
<dbReference type="GO" id="GO:0016301">
    <property type="term" value="F:kinase activity"/>
    <property type="evidence" value="ECO:0007669"/>
    <property type="project" value="UniProtKB-KW"/>
</dbReference>
<dbReference type="EMBL" id="BOMG01000014">
    <property type="protein sequence ID" value="GID52368.1"/>
    <property type="molecule type" value="Genomic_DNA"/>
</dbReference>
<dbReference type="PANTHER" id="PTHR37816">
    <property type="entry name" value="YALI0E33011P"/>
    <property type="match status" value="1"/>
</dbReference>
<dbReference type="SUPFAM" id="SSF52540">
    <property type="entry name" value="P-loop containing nucleoside triphosphate hydrolases"/>
    <property type="match status" value="1"/>
</dbReference>
<dbReference type="Proteomes" id="UP000612282">
    <property type="component" value="Unassembled WGS sequence"/>
</dbReference>